<dbReference type="GO" id="GO:0003677">
    <property type="term" value="F:DNA binding"/>
    <property type="evidence" value="ECO:0007669"/>
    <property type="project" value="UniProtKB-KW"/>
</dbReference>
<dbReference type="Pfam" id="PF00172">
    <property type="entry name" value="Zn_clus"/>
    <property type="match status" value="1"/>
</dbReference>
<dbReference type="GO" id="GO:0008270">
    <property type="term" value="F:zinc ion binding"/>
    <property type="evidence" value="ECO:0007669"/>
    <property type="project" value="InterPro"/>
</dbReference>
<evidence type="ECO:0000256" key="7">
    <source>
        <dbReference type="ARBA" id="ARBA00023242"/>
    </source>
</evidence>
<evidence type="ECO:0000313" key="11">
    <source>
        <dbReference type="Proteomes" id="UP000054166"/>
    </source>
</evidence>
<dbReference type="SUPFAM" id="SSF57701">
    <property type="entry name" value="Zn2/Cys6 DNA-binding domain"/>
    <property type="match status" value="1"/>
</dbReference>
<dbReference type="Proteomes" id="UP000054166">
    <property type="component" value="Unassembled WGS sequence"/>
</dbReference>
<dbReference type="OrthoDB" id="2123952at2759"/>
<feature type="region of interest" description="Disordered" evidence="8">
    <location>
        <begin position="239"/>
        <end position="349"/>
    </location>
</feature>
<evidence type="ECO:0000256" key="2">
    <source>
        <dbReference type="ARBA" id="ARBA00022723"/>
    </source>
</evidence>
<evidence type="ECO:0000256" key="4">
    <source>
        <dbReference type="ARBA" id="ARBA00023015"/>
    </source>
</evidence>
<dbReference type="InterPro" id="IPR051615">
    <property type="entry name" value="Transcr_Regulatory_Elem"/>
</dbReference>
<keyword evidence="11" id="KW-1185">Reference proteome</keyword>
<keyword evidence="7" id="KW-0539">Nucleus</keyword>
<feature type="region of interest" description="Disordered" evidence="8">
    <location>
        <begin position="1"/>
        <end position="32"/>
    </location>
</feature>
<dbReference type="GO" id="GO:0005634">
    <property type="term" value="C:nucleus"/>
    <property type="evidence" value="ECO:0007669"/>
    <property type="project" value="UniProtKB-SubCell"/>
</dbReference>
<dbReference type="HOGENOM" id="CLU_691000_0_0_1"/>
<feature type="compositionally biased region" description="Polar residues" evidence="8">
    <location>
        <begin position="302"/>
        <end position="328"/>
    </location>
</feature>
<gene>
    <name evidence="10" type="ORF">PILCRDRAFT_212993</name>
</gene>
<dbReference type="PANTHER" id="PTHR31313">
    <property type="entry name" value="TY1 ENHANCER ACTIVATOR"/>
    <property type="match status" value="1"/>
</dbReference>
<evidence type="ECO:0000259" key="9">
    <source>
        <dbReference type="PROSITE" id="PS50048"/>
    </source>
</evidence>
<feature type="compositionally biased region" description="Low complexity" evidence="8">
    <location>
        <begin position="12"/>
        <end position="30"/>
    </location>
</feature>
<dbReference type="InParanoid" id="A0A0C3GBP6"/>
<dbReference type="STRING" id="765440.A0A0C3GBP6"/>
<protein>
    <recommendedName>
        <fullName evidence="9">Zn(2)-C6 fungal-type domain-containing protein</fullName>
    </recommendedName>
</protein>
<dbReference type="CDD" id="cd00067">
    <property type="entry name" value="GAL4"/>
    <property type="match status" value="1"/>
</dbReference>
<keyword evidence="3" id="KW-0862">Zinc</keyword>
<dbReference type="SMART" id="SM00066">
    <property type="entry name" value="GAL4"/>
    <property type="match status" value="1"/>
</dbReference>
<keyword evidence="4" id="KW-0805">Transcription regulation</keyword>
<dbReference type="PROSITE" id="PS50048">
    <property type="entry name" value="ZN2_CY6_FUNGAL_2"/>
    <property type="match status" value="1"/>
</dbReference>
<dbReference type="InterPro" id="IPR036864">
    <property type="entry name" value="Zn2-C6_fun-type_DNA-bd_sf"/>
</dbReference>
<reference evidence="11" key="2">
    <citation type="submission" date="2015-01" db="EMBL/GenBank/DDBJ databases">
        <title>Evolutionary Origins and Diversification of the Mycorrhizal Mutualists.</title>
        <authorList>
            <consortium name="DOE Joint Genome Institute"/>
            <consortium name="Mycorrhizal Genomics Consortium"/>
            <person name="Kohler A."/>
            <person name="Kuo A."/>
            <person name="Nagy L.G."/>
            <person name="Floudas D."/>
            <person name="Copeland A."/>
            <person name="Barry K.W."/>
            <person name="Cichocki N."/>
            <person name="Veneault-Fourrey C."/>
            <person name="LaButti K."/>
            <person name="Lindquist E.A."/>
            <person name="Lipzen A."/>
            <person name="Lundell T."/>
            <person name="Morin E."/>
            <person name="Murat C."/>
            <person name="Riley R."/>
            <person name="Ohm R."/>
            <person name="Sun H."/>
            <person name="Tunlid A."/>
            <person name="Henrissat B."/>
            <person name="Grigoriev I.V."/>
            <person name="Hibbett D.S."/>
            <person name="Martin F."/>
        </authorList>
    </citation>
    <scope>NUCLEOTIDE SEQUENCE [LARGE SCALE GENOMIC DNA]</scope>
    <source>
        <strain evidence="11">F 1598</strain>
    </source>
</reference>
<dbReference type="PANTHER" id="PTHR31313:SF78">
    <property type="entry name" value="TRANSCRIPTION FACTOR DOMAIN-CONTAINING PROTEIN"/>
    <property type="match status" value="1"/>
</dbReference>
<reference evidence="10 11" key="1">
    <citation type="submission" date="2014-04" db="EMBL/GenBank/DDBJ databases">
        <authorList>
            <consortium name="DOE Joint Genome Institute"/>
            <person name="Kuo A."/>
            <person name="Tarkka M."/>
            <person name="Buscot F."/>
            <person name="Kohler A."/>
            <person name="Nagy L.G."/>
            <person name="Floudas D."/>
            <person name="Copeland A."/>
            <person name="Barry K.W."/>
            <person name="Cichocki N."/>
            <person name="Veneault-Fourrey C."/>
            <person name="LaButti K."/>
            <person name="Lindquist E.A."/>
            <person name="Lipzen A."/>
            <person name="Lundell T."/>
            <person name="Morin E."/>
            <person name="Murat C."/>
            <person name="Sun H."/>
            <person name="Tunlid A."/>
            <person name="Henrissat B."/>
            <person name="Grigoriev I.V."/>
            <person name="Hibbett D.S."/>
            <person name="Martin F."/>
            <person name="Nordberg H.P."/>
            <person name="Cantor M.N."/>
            <person name="Hua S.X."/>
        </authorList>
    </citation>
    <scope>NUCLEOTIDE SEQUENCE [LARGE SCALE GENOMIC DNA]</scope>
    <source>
        <strain evidence="10 11">F 1598</strain>
    </source>
</reference>
<sequence length="399" mass="44340">MLLSSAHPYHQSSSESGDSLSDSFLDTDASGTHSEKGLKAGDFSFGLGHSPYISALDQDHIFPFEQRNESIMREIFLSSQAQDEHDHLPNVNYFRPELHPPSQFRSKSLHSGDMQHISRLNHHTHTTLPSLPQLITANLDSAVDTSMLMSSNMGHAPEPNSATTSSSTESTHRQSEPWSDSARESQNDHIPRARKPRREKPRIELAPDQPPTTQGKPRSRVYVACVQCRTRKIRCDGAKPTCHNCSRRSTNGGATCSYDSAPKRRGPDKTPGARQRTARDTNQEGDANIGTVRRRRRKPETASPSKNDVRNTSRTYATDSCERQSPTDMPSPVSSIPLTPISPLSDEPSKTWNSLVPARGFGALSRTRPTLDNAEQPISRLRGAFLSIHWRLDSWIYGS</sequence>
<evidence type="ECO:0000256" key="1">
    <source>
        <dbReference type="ARBA" id="ARBA00004123"/>
    </source>
</evidence>
<accession>A0A0C3GBP6</accession>
<organism evidence="10 11">
    <name type="scientific">Piloderma croceum (strain F 1598)</name>
    <dbReference type="NCBI Taxonomy" id="765440"/>
    <lineage>
        <taxon>Eukaryota</taxon>
        <taxon>Fungi</taxon>
        <taxon>Dikarya</taxon>
        <taxon>Basidiomycota</taxon>
        <taxon>Agaricomycotina</taxon>
        <taxon>Agaricomycetes</taxon>
        <taxon>Agaricomycetidae</taxon>
        <taxon>Atheliales</taxon>
        <taxon>Atheliaceae</taxon>
        <taxon>Piloderma</taxon>
    </lineage>
</organism>
<dbReference type="GO" id="GO:0000981">
    <property type="term" value="F:DNA-binding transcription factor activity, RNA polymerase II-specific"/>
    <property type="evidence" value="ECO:0007669"/>
    <property type="project" value="InterPro"/>
</dbReference>
<evidence type="ECO:0000313" key="10">
    <source>
        <dbReference type="EMBL" id="KIM89129.1"/>
    </source>
</evidence>
<proteinExistence type="predicted"/>
<keyword evidence="2" id="KW-0479">Metal-binding</keyword>
<comment type="subcellular location">
    <subcellularLocation>
        <location evidence="1">Nucleus</location>
    </subcellularLocation>
</comment>
<dbReference type="AlphaFoldDB" id="A0A0C3GBP6"/>
<evidence type="ECO:0000256" key="5">
    <source>
        <dbReference type="ARBA" id="ARBA00023125"/>
    </source>
</evidence>
<dbReference type="InterPro" id="IPR001138">
    <property type="entry name" value="Zn2Cys6_DnaBD"/>
</dbReference>
<feature type="region of interest" description="Disordered" evidence="8">
    <location>
        <begin position="149"/>
        <end position="220"/>
    </location>
</feature>
<evidence type="ECO:0000256" key="6">
    <source>
        <dbReference type="ARBA" id="ARBA00023163"/>
    </source>
</evidence>
<evidence type="ECO:0000256" key="3">
    <source>
        <dbReference type="ARBA" id="ARBA00022833"/>
    </source>
</evidence>
<evidence type="ECO:0000256" key="8">
    <source>
        <dbReference type="SAM" id="MobiDB-lite"/>
    </source>
</evidence>
<name>A0A0C3GBP6_PILCF</name>
<keyword evidence="5" id="KW-0238">DNA-binding</keyword>
<feature type="domain" description="Zn(2)-C6 fungal-type" evidence="9">
    <location>
        <begin position="224"/>
        <end position="258"/>
    </location>
</feature>
<feature type="compositionally biased region" description="Polar residues" evidence="8">
    <location>
        <begin position="243"/>
        <end position="258"/>
    </location>
</feature>
<feature type="compositionally biased region" description="Low complexity" evidence="8">
    <location>
        <begin position="330"/>
        <end position="345"/>
    </location>
</feature>
<feature type="compositionally biased region" description="Basic and acidic residues" evidence="8">
    <location>
        <begin position="170"/>
        <end position="191"/>
    </location>
</feature>
<dbReference type="EMBL" id="KN832975">
    <property type="protein sequence ID" value="KIM89129.1"/>
    <property type="molecule type" value="Genomic_DNA"/>
</dbReference>
<keyword evidence="6" id="KW-0804">Transcription</keyword>
<dbReference type="Gene3D" id="4.10.240.10">
    <property type="entry name" value="Zn(2)-C6 fungal-type DNA-binding domain"/>
    <property type="match status" value="1"/>
</dbReference>